<organism evidence="1">
    <name type="scientific">Solanum chacoense</name>
    <name type="common">Chaco potato</name>
    <dbReference type="NCBI Taxonomy" id="4108"/>
    <lineage>
        <taxon>Eukaryota</taxon>
        <taxon>Viridiplantae</taxon>
        <taxon>Streptophyta</taxon>
        <taxon>Embryophyta</taxon>
        <taxon>Tracheophyta</taxon>
        <taxon>Spermatophyta</taxon>
        <taxon>Magnoliopsida</taxon>
        <taxon>eudicotyledons</taxon>
        <taxon>Gunneridae</taxon>
        <taxon>Pentapetalae</taxon>
        <taxon>asterids</taxon>
        <taxon>lamiids</taxon>
        <taxon>Solanales</taxon>
        <taxon>Solanaceae</taxon>
        <taxon>Solanoideae</taxon>
        <taxon>Solaneae</taxon>
        <taxon>Solanum</taxon>
    </lineage>
</organism>
<accession>A0A0V0ILC4</accession>
<evidence type="ECO:0000313" key="1">
    <source>
        <dbReference type="EMBL" id="JAP32742.1"/>
    </source>
</evidence>
<reference evidence="1" key="1">
    <citation type="submission" date="2015-12" db="EMBL/GenBank/DDBJ databases">
        <title>Gene expression during late stages of embryo sac development: a critical building block for successful pollen-pistil interactions.</title>
        <authorList>
            <person name="Liu Y."/>
            <person name="Joly V."/>
            <person name="Sabar M."/>
            <person name="Matton D.P."/>
        </authorList>
    </citation>
    <scope>NUCLEOTIDE SEQUENCE</scope>
</reference>
<proteinExistence type="predicted"/>
<name>A0A0V0ILC4_SOLCH</name>
<sequence length="82" mass="9286">MISLCCIVTDSSRILNFDKYRGLFFNSAFLKMPQPGIHKHTALLCCRQISTSLSLMIFCRTYDWTSVIPVRAGSKFTGRTCS</sequence>
<dbReference type="EMBL" id="GEDG01005723">
    <property type="protein sequence ID" value="JAP32742.1"/>
    <property type="molecule type" value="Transcribed_RNA"/>
</dbReference>
<dbReference type="AlphaFoldDB" id="A0A0V0ILC4"/>
<protein>
    <submittedName>
        <fullName evidence="1">Putative ovule protein</fullName>
    </submittedName>
</protein>